<keyword evidence="3" id="KW-1185">Reference proteome</keyword>
<evidence type="ECO:0000256" key="1">
    <source>
        <dbReference type="SAM" id="MobiDB-lite"/>
    </source>
</evidence>
<comment type="caution">
    <text evidence="2">The sequence shown here is derived from an EMBL/GenBank/DDBJ whole genome shotgun (WGS) entry which is preliminary data.</text>
</comment>
<feature type="region of interest" description="Disordered" evidence="1">
    <location>
        <begin position="38"/>
        <end position="58"/>
    </location>
</feature>
<proteinExistence type="predicted"/>
<sequence>MNASDARDARRVVQVLVPAIPPPVLDYVFASIAGSAAASRARGRSSGSAPPPPRYTLRRVDSEDCPLAWSSANAASNPKGLADLRFDWVSPDSAALPQSGSSRRR</sequence>
<dbReference type="EMBL" id="PGGS01000285">
    <property type="protein sequence ID" value="PNH05709.1"/>
    <property type="molecule type" value="Genomic_DNA"/>
</dbReference>
<evidence type="ECO:0000313" key="3">
    <source>
        <dbReference type="Proteomes" id="UP000236333"/>
    </source>
</evidence>
<dbReference type="Proteomes" id="UP000236333">
    <property type="component" value="Unassembled WGS sequence"/>
</dbReference>
<gene>
    <name evidence="2" type="ORF">TSOC_008012</name>
</gene>
<protein>
    <submittedName>
        <fullName evidence="2">Uncharacterized protein</fullName>
    </submittedName>
</protein>
<dbReference type="OrthoDB" id="525205at2759"/>
<reference evidence="2 3" key="1">
    <citation type="journal article" date="2017" name="Mol. Biol. Evol.">
        <title>The 4-celled Tetrabaena socialis nuclear genome reveals the essential components for genetic control of cell number at the origin of multicellularity in the volvocine lineage.</title>
        <authorList>
            <person name="Featherston J."/>
            <person name="Arakaki Y."/>
            <person name="Hanschen E.R."/>
            <person name="Ferris P.J."/>
            <person name="Michod R.E."/>
            <person name="Olson B.J.S.C."/>
            <person name="Nozaki H."/>
            <person name="Durand P.M."/>
        </authorList>
    </citation>
    <scope>NUCLEOTIDE SEQUENCE [LARGE SCALE GENOMIC DNA]</scope>
    <source>
        <strain evidence="2 3">NIES-571</strain>
    </source>
</reference>
<evidence type="ECO:0000313" key="2">
    <source>
        <dbReference type="EMBL" id="PNH05709.1"/>
    </source>
</evidence>
<feature type="compositionally biased region" description="Low complexity" evidence="1">
    <location>
        <begin position="38"/>
        <end position="48"/>
    </location>
</feature>
<organism evidence="2 3">
    <name type="scientific">Tetrabaena socialis</name>
    <dbReference type="NCBI Taxonomy" id="47790"/>
    <lineage>
        <taxon>Eukaryota</taxon>
        <taxon>Viridiplantae</taxon>
        <taxon>Chlorophyta</taxon>
        <taxon>core chlorophytes</taxon>
        <taxon>Chlorophyceae</taxon>
        <taxon>CS clade</taxon>
        <taxon>Chlamydomonadales</taxon>
        <taxon>Tetrabaenaceae</taxon>
        <taxon>Tetrabaena</taxon>
    </lineage>
</organism>
<accession>A0A2J7ZZL7</accession>
<name>A0A2J7ZZL7_9CHLO</name>
<dbReference type="AlphaFoldDB" id="A0A2J7ZZL7"/>